<keyword evidence="1" id="KW-1133">Transmembrane helix</keyword>
<dbReference type="Gene3D" id="1.10.287.3510">
    <property type="match status" value="1"/>
</dbReference>
<protein>
    <submittedName>
        <fullName evidence="2">NADH dehydrogenase subunit 4L</fullName>
    </submittedName>
</protein>
<dbReference type="EMBL" id="LC172140">
    <property type="protein sequence ID" value="BBA10796.1"/>
    <property type="molecule type" value="Genomic_DNA"/>
</dbReference>
<organism evidence="2">
    <name type="scientific">Changphaedusa horikawai</name>
    <dbReference type="NCBI Taxonomy" id="2801982"/>
    <lineage>
        <taxon>Eukaryota</taxon>
        <taxon>Metazoa</taxon>
        <taxon>Spiralia</taxon>
        <taxon>Lophotrochozoa</taxon>
        <taxon>Mollusca</taxon>
        <taxon>Gastropoda</taxon>
        <taxon>Heterobranchia</taxon>
        <taxon>Euthyneura</taxon>
        <taxon>Panpulmonata</taxon>
        <taxon>Eupulmonata</taxon>
        <taxon>Stylommatophora</taxon>
        <taxon>Helicina</taxon>
        <taxon>Clausilioidea</taxon>
        <taxon>Clausiliidae</taxon>
        <taxon>Phaedusinae</taxon>
        <taxon>Changphaedusa</taxon>
    </lineage>
</organism>
<reference evidence="2" key="1">
    <citation type="journal article" date="2017" name="Zool. J. Linn. Soc.">
        <title>Molecular phylogeny, frequent parallel evolution and new system of Japanese clausiliid land snails (Gastropoda: Stylommatophora).</title>
        <authorList>
            <person name="Motochin R."/>
            <person name="Wang M."/>
            <person name="Ueshima R."/>
        </authorList>
    </citation>
    <scope>NUCLEOTIDE SEQUENCE</scope>
    <source>
        <strain evidence="2">T232</strain>
        <tissue evidence="2">Muscle</tissue>
    </source>
</reference>
<feature type="transmembrane region" description="Helical" evidence="1">
    <location>
        <begin position="28"/>
        <end position="47"/>
    </location>
</feature>
<gene>
    <name evidence="2" type="primary">ND4L</name>
</gene>
<keyword evidence="1" id="KW-0812">Transmembrane</keyword>
<proteinExistence type="predicted"/>
<geneLocation type="mitochondrion" evidence="2"/>
<accession>A0A224A2E3</accession>
<evidence type="ECO:0000256" key="1">
    <source>
        <dbReference type="SAM" id="Phobius"/>
    </source>
</evidence>
<evidence type="ECO:0000313" key="2">
    <source>
        <dbReference type="EMBL" id="BBA10796.1"/>
    </source>
</evidence>
<keyword evidence="2" id="KW-0496">Mitochondrion</keyword>
<name>A0A224A2E3_9EUPU</name>
<sequence length="91" mass="10331">MFLLLSITVFMLTIVARLFSVKTHFLLSFLWLEGLVLMSMSFTVFLADSIFMGWSIFFFTLTLGVCEAALALTLLMTYVKLHGNDFVSNMT</sequence>
<dbReference type="AlphaFoldDB" id="A0A224A2E3"/>
<feature type="transmembrane region" description="Helical" evidence="1">
    <location>
        <begin position="54"/>
        <end position="79"/>
    </location>
</feature>
<keyword evidence="1" id="KW-0472">Membrane</keyword>